<protein>
    <recommendedName>
        <fullName evidence="5">DUF402 domain-containing protein</fullName>
    </recommendedName>
</protein>
<evidence type="ECO:0000313" key="1">
    <source>
        <dbReference type="EMBL" id="AXH91579.1"/>
    </source>
</evidence>
<dbReference type="RefSeq" id="WP_013285123.1">
    <property type="nucleotide sequence ID" value="NZ_CP031263.1"/>
</dbReference>
<dbReference type="EMBL" id="CP031263">
    <property type="protein sequence ID" value="AXH91579.1"/>
    <property type="molecule type" value="Genomic_DNA"/>
</dbReference>
<reference evidence="1 3" key="2">
    <citation type="submission" date="2018-08" db="EMBL/GenBank/DDBJ databases">
        <title>Streptomyces kandeliansis sp. nov., an endophytic bacterium isolated from mangrove plant.</title>
        <authorList>
            <person name="Wang R."/>
        </authorList>
    </citation>
    <scope>NUCLEOTIDE SEQUENCE [LARGE SCALE GENOMIC DNA]</scope>
    <source>
        <strain evidence="1">110B</strain>
        <strain evidence="3">H14(2018)</strain>
    </source>
</reference>
<gene>
    <name evidence="1" type="ORF">DVH21_17550</name>
    <name evidence="2" type="ORF">F6X54_00340</name>
</gene>
<organism evidence="1 3">
    <name type="scientific">Micromonospora aurantiaca</name>
    <name type="common">nom. illeg.</name>
    <dbReference type="NCBI Taxonomy" id="47850"/>
    <lineage>
        <taxon>Bacteria</taxon>
        <taxon>Bacillati</taxon>
        <taxon>Actinomycetota</taxon>
        <taxon>Actinomycetes</taxon>
        <taxon>Micromonosporales</taxon>
        <taxon>Micromonosporaceae</taxon>
        <taxon>Micromonospora</taxon>
    </lineage>
</organism>
<dbReference type="AlphaFoldDB" id="A0A6N3K3I9"/>
<name>A0A6N3K3I9_9ACTN</name>
<evidence type="ECO:0000313" key="4">
    <source>
        <dbReference type="Proteomes" id="UP000471364"/>
    </source>
</evidence>
<evidence type="ECO:0000313" key="3">
    <source>
        <dbReference type="Proteomes" id="UP000253958"/>
    </source>
</evidence>
<proteinExistence type="predicted"/>
<sequence length="230" mass="25671">MLDDMRVLREAVREYRVAATAAGLDWPDSGESPAGPPPDRVRRIFDVDHVADQLAWLQSQRWPDARLLPNGGWRMPWPDGGDALDYLGLSIGTPFPWRQQLPLFHFDFLLYTFVLAGEHEGEIWRYPVGEDAWESVRAAPSLAVLFDQWTRGIAAGVVRYDEANKWLVVEDADGAPDLDPLAFPVTPVDETLLHARQRECGASPVADDDGFEHQERLLDAIDAAKATLGS</sequence>
<dbReference type="Proteomes" id="UP000471364">
    <property type="component" value="Unassembled WGS sequence"/>
</dbReference>
<reference evidence="2 4" key="3">
    <citation type="submission" date="2019-09" db="EMBL/GenBank/DDBJ databases">
        <title>High taxonomic diversity of Micromonospora strains isolated from Medicago sativa nodules in different geographical locations.</title>
        <authorList>
            <person name="Martinez-Hidalgo P."/>
            <person name="Flores-Felix J.D."/>
            <person name="Velazquez E."/>
            <person name="Brau L."/>
            <person name="Trujillo M.E."/>
            <person name="Martinez-Molina E."/>
        </authorList>
    </citation>
    <scope>NUCLEOTIDE SEQUENCE [LARGE SCALE GENOMIC DNA]</scope>
    <source>
        <strain evidence="2 4">ALFB5</strain>
    </source>
</reference>
<evidence type="ECO:0000313" key="2">
    <source>
        <dbReference type="EMBL" id="KAB1119170.1"/>
    </source>
</evidence>
<accession>A0A6N3K3I9</accession>
<reference evidence="1 3" key="1">
    <citation type="submission" date="2018-07" db="EMBL/GenBank/DDBJ databases">
        <authorList>
            <person name="Ye Y."/>
        </authorList>
    </citation>
    <scope>NUCLEOTIDE SEQUENCE [LARGE SCALE GENOMIC DNA]</scope>
    <source>
        <strain evidence="1">110B</strain>
        <strain evidence="3">H14(2018)</strain>
    </source>
</reference>
<dbReference type="EMBL" id="WAAR01000001">
    <property type="protein sequence ID" value="KAB1119170.1"/>
    <property type="molecule type" value="Genomic_DNA"/>
</dbReference>
<dbReference type="Proteomes" id="UP000253958">
    <property type="component" value="Chromosome"/>
</dbReference>
<evidence type="ECO:0008006" key="5">
    <source>
        <dbReference type="Google" id="ProtNLM"/>
    </source>
</evidence>
<keyword evidence="4" id="KW-1185">Reference proteome</keyword>